<keyword evidence="2" id="KW-0472">Membrane</keyword>
<feature type="compositionally biased region" description="Low complexity" evidence="1">
    <location>
        <begin position="95"/>
        <end position="109"/>
    </location>
</feature>
<gene>
    <name evidence="4" type="ORF">JHU38_07785</name>
</gene>
<organism evidence="4 5">
    <name type="scientific">Prevotella illustrans</name>
    <dbReference type="NCBI Taxonomy" id="2800387"/>
    <lineage>
        <taxon>Bacteria</taxon>
        <taxon>Pseudomonadati</taxon>
        <taxon>Bacteroidota</taxon>
        <taxon>Bacteroidia</taxon>
        <taxon>Bacteroidales</taxon>
        <taxon>Prevotellaceae</taxon>
        <taxon>Prevotella</taxon>
    </lineage>
</organism>
<feature type="compositionally biased region" description="Polar residues" evidence="1">
    <location>
        <begin position="156"/>
        <end position="167"/>
    </location>
</feature>
<evidence type="ECO:0000256" key="1">
    <source>
        <dbReference type="SAM" id="MobiDB-lite"/>
    </source>
</evidence>
<evidence type="ECO:0000259" key="3">
    <source>
        <dbReference type="Pfam" id="PF13568"/>
    </source>
</evidence>
<proteinExistence type="predicted"/>
<evidence type="ECO:0000313" key="4">
    <source>
        <dbReference type="EMBL" id="MBO1363669.1"/>
    </source>
</evidence>
<dbReference type="RefSeq" id="WP_107581479.1">
    <property type="nucleotide sequence ID" value="NZ_JAERMS010000023.1"/>
</dbReference>
<dbReference type="SUPFAM" id="SSF56925">
    <property type="entry name" value="OMPA-like"/>
    <property type="match status" value="1"/>
</dbReference>
<keyword evidence="2" id="KW-1133">Transmembrane helix</keyword>
<comment type="caution">
    <text evidence="4">The sequence shown here is derived from an EMBL/GenBank/DDBJ whole genome shotgun (WGS) entry which is preliminary data.</text>
</comment>
<dbReference type="Proteomes" id="UP000664265">
    <property type="component" value="Unassembled WGS sequence"/>
</dbReference>
<dbReference type="Gene3D" id="2.40.160.20">
    <property type="match status" value="1"/>
</dbReference>
<keyword evidence="5" id="KW-1185">Reference proteome</keyword>
<feature type="transmembrane region" description="Helical" evidence="2">
    <location>
        <begin position="55"/>
        <end position="75"/>
    </location>
</feature>
<evidence type="ECO:0000256" key="2">
    <source>
        <dbReference type="SAM" id="Phobius"/>
    </source>
</evidence>
<feature type="region of interest" description="Disordered" evidence="1">
    <location>
        <begin position="1"/>
        <end position="22"/>
    </location>
</feature>
<feature type="region of interest" description="Disordered" evidence="1">
    <location>
        <begin position="90"/>
        <end position="109"/>
    </location>
</feature>
<dbReference type="InterPro" id="IPR011250">
    <property type="entry name" value="OMP/PagP_B-barrel"/>
</dbReference>
<feature type="domain" description="Outer membrane protein beta-barrel" evidence="3">
    <location>
        <begin position="242"/>
        <end position="385"/>
    </location>
</feature>
<feature type="compositionally biased region" description="Basic and acidic residues" evidence="1">
    <location>
        <begin position="7"/>
        <end position="17"/>
    </location>
</feature>
<sequence length="423" mass="45787">MNDQWTDDIRKRMEQRRTAPPKGLLDDVKREMAARGLKPLAPVSQPHARLFHNKYYRAAAAIALLAAMTATLTLLNEKQSEAPMAALDAGKDVRPSATTPATPAQPSTATPVLLASADRTMQTTSGKSMTAMAHTPPIEGSVSATDAQPEAPTVDKGSTTDAATTNDRPTKPIRNTGRDTYEGGIALPTDHPRASARQNKLSMATYYNSMGGKTTSNDMLLLATANPIGDYSEDMAGTNSRGVVKQKSEEGKRTRHGLPVKVGVGLNYYLSKRWSLQTGLNYSHLAAETTYGPTMKDEREKQSLHYIGVPVGVSYSLVRGKRFNIYASAGAEVEKLVSGKITIHDKAADTKAPMPSRSLSEHRPQFSVNGSIGAEYLFGNNLSAYVEPGVRHYFNNGSSIDNIYKDRPTNISLGVGLRLHINQ</sequence>
<evidence type="ECO:0000313" key="5">
    <source>
        <dbReference type="Proteomes" id="UP000664265"/>
    </source>
</evidence>
<accession>A0ABS3M660</accession>
<protein>
    <submittedName>
        <fullName evidence="4">Outer membrane beta-barrel protein</fullName>
    </submittedName>
</protein>
<dbReference type="Pfam" id="PF13568">
    <property type="entry name" value="OMP_b-brl_2"/>
    <property type="match status" value="1"/>
</dbReference>
<dbReference type="EMBL" id="JAERMS010000023">
    <property type="protein sequence ID" value="MBO1363669.1"/>
    <property type="molecule type" value="Genomic_DNA"/>
</dbReference>
<name>A0ABS3M660_9BACT</name>
<keyword evidence="2" id="KW-0812">Transmembrane</keyword>
<dbReference type="InterPro" id="IPR025665">
    <property type="entry name" value="Beta-barrel_OMP_2"/>
</dbReference>
<feature type="region of interest" description="Disordered" evidence="1">
    <location>
        <begin position="134"/>
        <end position="192"/>
    </location>
</feature>
<feature type="region of interest" description="Disordered" evidence="1">
    <location>
        <begin position="233"/>
        <end position="254"/>
    </location>
</feature>
<reference evidence="4 5" key="1">
    <citation type="submission" date="2021-01" db="EMBL/GenBank/DDBJ databases">
        <title>Prevotella A2931 sp. nov.</title>
        <authorList>
            <person name="Buhl M."/>
            <person name="Oberhettinger P."/>
        </authorList>
    </citation>
    <scope>NUCLEOTIDE SEQUENCE [LARGE SCALE GENOMIC DNA]</scope>
    <source>
        <strain evidence="4 5">A2931</strain>
    </source>
</reference>